<evidence type="ECO:0000259" key="2">
    <source>
        <dbReference type="PROSITE" id="PS50878"/>
    </source>
</evidence>
<dbReference type="Proteomes" id="UP000215335">
    <property type="component" value="Unassembled WGS sequence"/>
</dbReference>
<comment type="caution">
    <text evidence="3">The sequence shown here is derived from an EMBL/GenBank/DDBJ whole genome shotgun (WGS) entry which is preliminary data.</text>
</comment>
<dbReference type="PANTHER" id="PTHR33332">
    <property type="entry name" value="REVERSE TRANSCRIPTASE DOMAIN-CONTAINING PROTEIN"/>
    <property type="match status" value="1"/>
</dbReference>
<dbReference type="EMBL" id="NNAY01001385">
    <property type="protein sequence ID" value="OXU24162.1"/>
    <property type="molecule type" value="Genomic_DNA"/>
</dbReference>
<dbReference type="PROSITE" id="PS50878">
    <property type="entry name" value="RT_POL"/>
    <property type="match status" value="1"/>
</dbReference>
<dbReference type="SUPFAM" id="SSF56672">
    <property type="entry name" value="DNA/RNA polymerases"/>
    <property type="match status" value="1"/>
</dbReference>
<feature type="domain" description="Reverse transcriptase" evidence="2">
    <location>
        <begin position="316"/>
        <end position="568"/>
    </location>
</feature>
<sequence length="638" mass="70863">MPSRSSDTEEVGLDGTLAEGGETSQGEAGGVIPIQVSTRSGIVMSDLNANLLSSSQDAAFVRELACELNLKLIDHGPTHPVGDSQTWIDVIYTDDDNVVLSSNNTMAPFSSRHNLIDVEIEFATLAKPRVLHDFTYRDFKSIRQDELLTLLSSCDWLFVAGDDSVNDKLEQICSNLMKYQALAADTEQRIKEARESFIHNRIFEALENNKNVWSELRYVTLLPKVHDELHGFTPDDLNYHFASVSISGSERDANLEDILSKAGAGGFKFREVTFFNVVLAVAHFSTQAKSDEGIPQSVIAKSLPVMDVCLAGIFSTSLSSGVFPSVWKRAHLVLLKKKSIPSAVSDFRPIALLSFLAKVLEKIVYDQILEFISSHRLLDSRQSGFRQDHSTQTALLKITEDIREGIDSKQQLLTILLLFDFSKAFDKISPSKLLQKNLIGQNELLRSDSDWLTTNLGVPQGSVLGPFLFMLYINDLSEAFVKFRGPKGVLESSFDYLLYADDLQVYARVDRDHLHEGIDRLSAVARAVSAWASENVLHLNVQKTQSIIFGSDNNVSKLQEYDLLGIEVQDNVYVPFTDCITEATEIPADEIPPFTEGELIAVTLSLKGGREPGLNGMPAEVLRIVALQRPELLLEMYN</sequence>
<evidence type="ECO:0000256" key="1">
    <source>
        <dbReference type="SAM" id="MobiDB-lite"/>
    </source>
</evidence>
<name>A0A232F0Q2_9HYME</name>
<protein>
    <recommendedName>
        <fullName evidence="2">Reverse transcriptase domain-containing protein</fullName>
    </recommendedName>
</protein>
<gene>
    <name evidence="3" type="ORF">TSAR_006159</name>
</gene>
<dbReference type="GO" id="GO:0071897">
    <property type="term" value="P:DNA biosynthetic process"/>
    <property type="evidence" value="ECO:0007669"/>
    <property type="project" value="UniProtKB-ARBA"/>
</dbReference>
<organism evidence="3 4">
    <name type="scientific">Trichomalopsis sarcophagae</name>
    <dbReference type="NCBI Taxonomy" id="543379"/>
    <lineage>
        <taxon>Eukaryota</taxon>
        <taxon>Metazoa</taxon>
        <taxon>Ecdysozoa</taxon>
        <taxon>Arthropoda</taxon>
        <taxon>Hexapoda</taxon>
        <taxon>Insecta</taxon>
        <taxon>Pterygota</taxon>
        <taxon>Neoptera</taxon>
        <taxon>Endopterygota</taxon>
        <taxon>Hymenoptera</taxon>
        <taxon>Apocrita</taxon>
        <taxon>Proctotrupomorpha</taxon>
        <taxon>Chalcidoidea</taxon>
        <taxon>Pteromalidae</taxon>
        <taxon>Pteromalinae</taxon>
        <taxon>Trichomalopsis</taxon>
    </lineage>
</organism>
<dbReference type="InterPro" id="IPR043502">
    <property type="entry name" value="DNA/RNA_pol_sf"/>
</dbReference>
<dbReference type="InterPro" id="IPR000477">
    <property type="entry name" value="RT_dom"/>
</dbReference>
<dbReference type="AlphaFoldDB" id="A0A232F0Q2"/>
<proteinExistence type="predicted"/>
<dbReference type="Pfam" id="PF00078">
    <property type="entry name" value="RVT_1"/>
    <property type="match status" value="1"/>
</dbReference>
<accession>A0A232F0Q2</accession>
<evidence type="ECO:0000313" key="3">
    <source>
        <dbReference type="EMBL" id="OXU24162.1"/>
    </source>
</evidence>
<keyword evidence="4" id="KW-1185">Reference proteome</keyword>
<dbReference type="CDD" id="cd01650">
    <property type="entry name" value="RT_nLTR_like"/>
    <property type="match status" value="1"/>
</dbReference>
<feature type="region of interest" description="Disordered" evidence="1">
    <location>
        <begin position="1"/>
        <end position="31"/>
    </location>
</feature>
<dbReference type="STRING" id="543379.A0A232F0Q2"/>
<reference evidence="3 4" key="1">
    <citation type="journal article" date="2017" name="Curr. Biol.">
        <title>The Evolution of Venom by Co-option of Single-Copy Genes.</title>
        <authorList>
            <person name="Martinson E.O."/>
            <person name="Mrinalini"/>
            <person name="Kelkar Y.D."/>
            <person name="Chang C.H."/>
            <person name="Werren J.H."/>
        </authorList>
    </citation>
    <scope>NUCLEOTIDE SEQUENCE [LARGE SCALE GENOMIC DNA]</scope>
    <source>
        <strain evidence="3 4">Alberta</strain>
        <tissue evidence="3">Whole body</tissue>
    </source>
</reference>
<dbReference type="OrthoDB" id="7699805at2759"/>
<evidence type="ECO:0000313" key="4">
    <source>
        <dbReference type="Proteomes" id="UP000215335"/>
    </source>
</evidence>